<feature type="domain" description="AMP-binding enzyme C-terminal" evidence="4">
    <location>
        <begin position="503"/>
        <end position="579"/>
    </location>
</feature>
<evidence type="ECO:0000256" key="1">
    <source>
        <dbReference type="ARBA" id="ARBA00006432"/>
    </source>
</evidence>
<keyword evidence="6" id="KW-1185">Reference proteome</keyword>
<reference evidence="5" key="1">
    <citation type="journal article" date="2023" name="BMC Genomics">
        <title>Chromosome-level genome assemblies of Cutaneotrichosporon spp. (Trichosporonales, Basidiomycota) reveal imbalanced evolution between nucleotide sequences and chromosome synteny.</title>
        <authorList>
            <person name="Kobayashi Y."/>
            <person name="Kayamori A."/>
            <person name="Aoki K."/>
            <person name="Shiwa Y."/>
            <person name="Matsutani M."/>
            <person name="Fujita N."/>
            <person name="Sugita T."/>
            <person name="Iwasaki W."/>
            <person name="Tanaka N."/>
            <person name="Takashima M."/>
        </authorList>
    </citation>
    <scope>NUCLEOTIDE SEQUENCE</scope>
    <source>
        <strain evidence="5">HIS019</strain>
    </source>
</reference>
<dbReference type="InterPro" id="IPR025110">
    <property type="entry name" value="AMP-bd_C"/>
</dbReference>
<dbReference type="Pfam" id="PF13193">
    <property type="entry name" value="AMP-binding_C"/>
    <property type="match status" value="1"/>
</dbReference>
<evidence type="ECO:0000259" key="4">
    <source>
        <dbReference type="Pfam" id="PF13193"/>
    </source>
</evidence>
<feature type="domain" description="AMP-dependent synthetase/ligase" evidence="3">
    <location>
        <begin position="77"/>
        <end position="453"/>
    </location>
</feature>
<dbReference type="PANTHER" id="PTHR43201:SF5">
    <property type="entry name" value="MEDIUM-CHAIN ACYL-COA LIGASE ACSF2, MITOCHONDRIAL"/>
    <property type="match status" value="1"/>
</dbReference>
<dbReference type="EMBL" id="AP028214">
    <property type="protein sequence ID" value="BEI90914.1"/>
    <property type="molecule type" value="Genomic_DNA"/>
</dbReference>
<protein>
    <recommendedName>
        <fullName evidence="7">Acetyl-CoA synthetase-like protein</fullName>
    </recommendedName>
</protein>
<dbReference type="GeneID" id="85494784"/>
<dbReference type="Gene3D" id="3.30.300.30">
    <property type="match status" value="1"/>
</dbReference>
<evidence type="ECO:0000256" key="2">
    <source>
        <dbReference type="ARBA" id="ARBA00022598"/>
    </source>
</evidence>
<proteinExistence type="inferred from homology"/>
<dbReference type="Gene3D" id="3.40.50.12780">
    <property type="entry name" value="N-terminal domain of ligase-like"/>
    <property type="match status" value="1"/>
</dbReference>
<dbReference type="InterPro" id="IPR045851">
    <property type="entry name" value="AMP-bd_C_sf"/>
</dbReference>
<dbReference type="InterPro" id="IPR020845">
    <property type="entry name" value="AMP-binding_CS"/>
</dbReference>
<evidence type="ECO:0000313" key="5">
    <source>
        <dbReference type="EMBL" id="BEI90914.1"/>
    </source>
</evidence>
<evidence type="ECO:0000259" key="3">
    <source>
        <dbReference type="Pfam" id="PF00501"/>
    </source>
</evidence>
<dbReference type="PANTHER" id="PTHR43201">
    <property type="entry name" value="ACYL-COA SYNTHETASE"/>
    <property type="match status" value="1"/>
</dbReference>
<gene>
    <name evidence="5" type="ORF">CcaverHIS019_0309840</name>
</gene>
<dbReference type="KEGG" id="ccac:CcaHIS019_0309840"/>
<evidence type="ECO:0008006" key="7">
    <source>
        <dbReference type="Google" id="ProtNLM"/>
    </source>
</evidence>
<dbReference type="AlphaFoldDB" id="A0AA48I726"/>
<dbReference type="SUPFAM" id="SSF56801">
    <property type="entry name" value="Acetyl-CoA synthetase-like"/>
    <property type="match status" value="1"/>
</dbReference>
<name>A0AA48I726_9TREE</name>
<dbReference type="Pfam" id="PF00501">
    <property type="entry name" value="AMP-binding"/>
    <property type="match status" value="1"/>
</dbReference>
<dbReference type="GO" id="GO:0006631">
    <property type="term" value="P:fatty acid metabolic process"/>
    <property type="evidence" value="ECO:0007669"/>
    <property type="project" value="TreeGrafter"/>
</dbReference>
<keyword evidence="2" id="KW-0436">Ligase</keyword>
<dbReference type="InterPro" id="IPR042099">
    <property type="entry name" value="ANL_N_sf"/>
</dbReference>
<dbReference type="GO" id="GO:0031956">
    <property type="term" value="F:medium-chain fatty acid-CoA ligase activity"/>
    <property type="evidence" value="ECO:0007669"/>
    <property type="project" value="TreeGrafter"/>
</dbReference>
<dbReference type="Proteomes" id="UP001233271">
    <property type="component" value="Chromosome 3"/>
</dbReference>
<dbReference type="PROSITE" id="PS00455">
    <property type="entry name" value="AMP_BINDING"/>
    <property type="match status" value="1"/>
</dbReference>
<accession>A0AA48I726</accession>
<dbReference type="InterPro" id="IPR000873">
    <property type="entry name" value="AMP-dep_synth/lig_dom"/>
</dbReference>
<dbReference type="RefSeq" id="XP_060456179.1">
    <property type="nucleotide sequence ID" value="XM_060599491.1"/>
</dbReference>
<evidence type="ECO:0000313" key="6">
    <source>
        <dbReference type="Proteomes" id="UP001233271"/>
    </source>
</evidence>
<comment type="similarity">
    <text evidence="1">Belongs to the ATP-dependent AMP-binding enzyme family.</text>
</comment>
<sequence>MPAVIPTTSAAKRTVAECDAIMTAPGSPLEMIDTIIDGQKHKAWKHNPQTYRDYLTPLFMGWKDRVFLSSPLPEPAEYDDREHVTYGQVYGRAVQSAAWLRSKGVGYGDRVAVGGGNSTGWVVSWLAILLIGASPVLLNATLTDDAQVHCLGVCTPKLVLVDSKMAQQLAHLTVKLRAKNVGPVWCWSSAAHLDNVRDNVSEIRDVSAQLVNDVLQGRGGGVEQLDGDSDGIIFFTSGTTGYPKAVLSTQRAQLHVVLSGLVPHVRALLRAGGNLADLAMPTEQSTTLLSIPLFHASGCLSTLIAAIKAGGKLVFQRRWSVPDAIKLILAEKVGTIGGVPAIATAILQSPLLPKTHQFASVGYGGAPPAKRLASDLNSRFPNAVVGQGWGMTETNAPHCNVNGQDYLERPTSIGPVLPICQIKIVDPETRKELPQGQAGIILARGPNIMKGYLNNPQATAEVLQNGWMDTGDVGLIDPDGFVHLSDRHKDIIIRGGENIASLEVENAVAQDDRVAEVAAVSVPDDVLGELVGVAVSLAPGAEATEASIIHNVIPHLRYPARPVIALVLADPLPRNANGKIVKADVRKLVRAAYAEKAPRAKL</sequence>
<organism evidence="5 6">
    <name type="scientific">Cutaneotrichosporon cavernicola</name>
    <dbReference type="NCBI Taxonomy" id="279322"/>
    <lineage>
        <taxon>Eukaryota</taxon>
        <taxon>Fungi</taxon>
        <taxon>Dikarya</taxon>
        <taxon>Basidiomycota</taxon>
        <taxon>Agaricomycotina</taxon>
        <taxon>Tremellomycetes</taxon>
        <taxon>Trichosporonales</taxon>
        <taxon>Trichosporonaceae</taxon>
        <taxon>Cutaneotrichosporon</taxon>
    </lineage>
</organism>